<accession>A0A1Q4VDZ8</accession>
<comment type="caution">
    <text evidence="3">The sequence shown here is derived from an EMBL/GenBank/DDBJ whole genome shotgun (WGS) entry which is preliminary data.</text>
</comment>
<evidence type="ECO:0000256" key="1">
    <source>
        <dbReference type="ARBA" id="ARBA00022527"/>
    </source>
</evidence>
<proteinExistence type="predicted"/>
<reference evidence="3 4" key="1">
    <citation type="submission" date="2015-06" db="EMBL/GenBank/DDBJ databases">
        <title>Cloning and characterization of the uncialamcin biosynthetic gene cluster.</title>
        <authorList>
            <person name="Yan X."/>
            <person name="Huang T."/>
            <person name="Ge H."/>
            <person name="Shen B."/>
        </authorList>
    </citation>
    <scope>NUCLEOTIDE SEQUENCE [LARGE SCALE GENOMIC DNA]</scope>
    <source>
        <strain evidence="3 4">DCA2648</strain>
    </source>
</reference>
<organism evidence="3 4">
    <name type="scientific">Streptomyces uncialis</name>
    <dbReference type="NCBI Taxonomy" id="1048205"/>
    <lineage>
        <taxon>Bacteria</taxon>
        <taxon>Bacillati</taxon>
        <taxon>Actinomycetota</taxon>
        <taxon>Actinomycetes</taxon>
        <taxon>Kitasatosporales</taxon>
        <taxon>Streptomycetaceae</taxon>
        <taxon>Streptomyces</taxon>
    </lineage>
</organism>
<dbReference type="EMBL" id="LFBV01000001">
    <property type="protein sequence ID" value="OKH96062.1"/>
    <property type="molecule type" value="Genomic_DNA"/>
</dbReference>
<sequence length="144" mass="15429">MSRRNVFRLPRHPASVALARRRVHDHLIAWGRTEGDGSLDDTVLLISELATNSVRYGPGSEGEFEVAVTVLADGACFIEVTDASGQSPRIRGAGTWYEEGGRGLRLVETLTEAWGVWHRGCGGTTVWALVPVTPTPLPGGTPAP</sequence>
<dbReference type="Pfam" id="PF13581">
    <property type="entry name" value="HATPase_c_2"/>
    <property type="match status" value="1"/>
</dbReference>
<keyword evidence="4" id="KW-1185">Reference proteome</keyword>
<dbReference type="Gene3D" id="3.30.565.10">
    <property type="entry name" value="Histidine kinase-like ATPase, C-terminal domain"/>
    <property type="match status" value="1"/>
</dbReference>
<evidence type="ECO:0000313" key="3">
    <source>
        <dbReference type="EMBL" id="OKH96062.1"/>
    </source>
</evidence>
<name>A0A1Q4VDZ8_9ACTN</name>
<keyword evidence="1" id="KW-0723">Serine/threonine-protein kinase</keyword>
<dbReference type="InterPro" id="IPR003594">
    <property type="entry name" value="HATPase_dom"/>
</dbReference>
<dbReference type="SUPFAM" id="SSF55874">
    <property type="entry name" value="ATPase domain of HSP90 chaperone/DNA topoisomerase II/histidine kinase"/>
    <property type="match status" value="1"/>
</dbReference>
<dbReference type="PANTHER" id="PTHR35526">
    <property type="entry name" value="ANTI-SIGMA-F FACTOR RSBW-RELATED"/>
    <property type="match status" value="1"/>
</dbReference>
<dbReference type="InterPro" id="IPR036890">
    <property type="entry name" value="HATPase_C_sf"/>
</dbReference>
<dbReference type="GO" id="GO:0004674">
    <property type="term" value="F:protein serine/threonine kinase activity"/>
    <property type="evidence" value="ECO:0007669"/>
    <property type="project" value="UniProtKB-KW"/>
</dbReference>
<dbReference type="Proteomes" id="UP000186455">
    <property type="component" value="Unassembled WGS sequence"/>
</dbReference>
<dbReference type="STRING" id="1048205.AB852_05190"/>
<evidence type="ECO:0000259" key="2">
    <source>
        <dbReference type="Pfam" id="PF13581"/>
    </source>
</evidence>
<dbReference type="PANTHER" id="PTHR35526:SF3">
    <property type="entry name" value="ANTI-SIGMA-F FACTOR RSBW"/>
    <property type="match status" value="1"/>
</dbReference>
<evidence type="ECO:0000313" key="4">
    <source>
        <dbReference type="Proteomes" id="UP000186455"/>
    </source>
</evidence>
<dbReference type="InterPro" id="IPR050267">
    <property type="entry name" value="Anti-sigma-factor_SerPK"/>
</dbReference>
<dbReference type="RefSeq" id="WP_073783981.1">
    <property type="nucleotide sequence ID" value="NZ_CP109290.1"/>
</dbReference>
<keyword evidence="3" id="KW-0808">Transferase</keyword>
<protein>
    <submittedName>
        <fullName evidence="3">Histidine kinase</fullName>
    </submittedName>
</protein>
<keyword evidence="3" id="KW-0418">Kinase</keyword>
<dbReference type="CDD" id="cd16936">
    <property type="entry name" value="HATPase_RsbW-like"/>
    <property type="match status" value="1"/>
</dbReference>
<dbReference type="AlphaFoldDB" id="A0A1Q4VDZ8"/>
<gene>
    <name evidence="3" type="ORF">AB852_05190</name>
</gene>
<feature type="domain" description="Histidine kinase/HSP90-like ATPase" evidence="2">
    <location>
        <begin position="10"/>
        <end position="128"/>
    </location>
</feature>
<dbReference type="GeneID" id="96792886"/>